<organism evidence="5 6">
    <name type="scientific">Aeoliella mucimassa</name>
    <dbReference type="NCBI Taxonomy" id="2527972"/>
    <lineage>
        <taxon>Bacteria</taxon>
        <taxon>Pseudomonadati</taxon>
        <taxon>Planctomycetota</taxon>
        <taxon>Planctomycetia</taxon>
        <taxon>Pirellulales</taxon>
        <taxon>Lacipirellulaceae</taxon>
        <taxon>Aeoliella</taxon>
    </lineage>
</organism>
<dbReference type="CDD" id="cd02966">
    <property type="entry name" value="TlpA_like_family"/>
    <property type="match status" value="1"/>
</dbReference>
<evidence type="ECO:0000256" key="1">
    <source>
        <dbReference type="ARBA" id="ARBA00023284"/>
    </source>
</evidence>
<keyword evidence="2" id="KW-0175">Coiled coil</keyword>
<feature type="domain" description="Thioredoxin" evidence="4">
    <location>
        <begin position="482"/>
        <end position="637"/>
    </location>
</feature>
<dbReference type="GO" id="GO:0016491">
    <property type="term" value="F:oxidoreductase activity"/>
    <property type="evidence" value="ECO:0007669"/>
    <property type="project" value="InterPro"/>
</dbReference>
<accession>A0A518ANB1</accession>
<evidence type="ECO:0000256" key="3">
    <source>
        <dbReference type="SAM" id="SignalP"/>
    </source>
</evidence>
<keyword evidence="6" id="KW-1185">Reference proteome</keyword>
<dbReference type="PROSITE" id="PS51352">
    <property type="entry name" value="THIOREDOXIN_2"/>
    <property type="match status" value="1"/>
</dbReference>
<name>A0A518ANB1_9BACT</name>
<evidence type="ECO:0000256" key="2">
    <source>
        <dbReference type="SAM" id="Coils"/>
    </source>
</evidence>
<dbReference type="InterPro" id="IPR017937">
    <property type="entry name" value="Thioredoxin_CS"/>
</dbReference>
<dbReference type="Proteomes" id="UP000315750">
    <property type="component" value="Chromosome"/>
</dbReference>
<dbReference type="Gene3D" id="1.25.40.10">
    <property type="entry name" value="Tetratricopeptide repeat domain"/>
    <property type="match status" value="1"/>
</dbReference>
<evidence type="ECO:0000313" key="5">
    <source>
        <dbReference type="EMBL" id="QDU56191.1"/>
    </source>
</evidence>
<protein>
    <submittedName>
        <fullName evidence="5">Thiol-disulfide oxidoreductase ResA</fullName>
    </submittedName>
</protein>
<dbReference type="AlphaFoldDB" id="A0A518ANB1"/>
<gene>
    <name evidence="5" type="primary">resA_6</name>
    <name evidence="5" type="ORF">Pan181_23980</name>
</gene>
<dbReference type="InterPro" id="IPR013766">
    <property type="entry name" value="Thioredoxin_domain"/>
</dbReference>
<proteinExistence type="predicted"/>
<feature type="coiled-coil region" evidence="2">
    <location>
        <begin position="374"/>
        <end position="401"/>
    </location>
</feature>
<dbReference type="EMBL" id="CP036278">
    <property type="protein sequence ID" value="QDU56191.1"/>
    <property type="molecule type" value="Genomic_DNA"/>
</dbReference>
<feature type="chain" id="PRO_5021710713" evidence="3">
    <location>
        <begin position="31"/>
        <end position="641"/>
    </location>
</feature>
<evidence type="ECO:0000259" key="4">
    <source>
        <dbReference type="PROSITE" id="PS51352"/>
    </source>
</evidence>
<dbReference type="InterPro" id="IPR011990">
    <property type="entry name" value="TPR-like_helical_dom_sf"/>
</dbReference>
<dbReference type="PANTHER" id="PTHR42852:SF17">
    <property type="entry name" value="THIOREDOXIN-LIKE PROTEIN HI_1115"/>
    <property type="match status" value="1"/>
</dbReference>
<dbReference type="OrthoDB" id="252709at2"/>
<dbReference type="InterPro" id="IPR036249">
    <property type="entry name" value="Thioredoxin-like_sf"/>
</dbReference>
<dbReference type="SUPFAM" id="SSF52833">
    <property type="entry name" value="Thioredoxin-like"/>
    <property type="match status" value="1"/>
</dbReference>
<keyword evidence="1" id="KW-0676">Redox-active center</keyword>
<dbReference type="GO" id="GO:0006950">
    <property type="term" value="P:response to stress"/>
    <property type="evidence" value="ECO:0007669"/>
    <property type="project" value="UniProtKB-ARBA"/>
</dbReference>
<dbReference type="Gene3D" id="3.40.30.10">
    <property type="entry name" value="Glutaredoxin"/>
    <property type="match status" value="1"/>
</dbReference>
<dbReference type="Pfam" id="PF00578">
    <property type="entry name" value="AhpC-TSA"/>
    <property type="match status" value="1"/>
</dbReference>
<dbReference type="PROSITE" id="PS00194">
    <property type="entry name" value="THIOREDOXIN_1"/>
    <property type="match status" value="1"/>
</dbReference>
<sequence length="641" mass="71235" precursor="true">MLHHRPCPFPTLLTTISAAVAFVCCPSVRAAVPTVQQALSLKPIQSNVDYDKPSAADAGNCTIQPGKQDGKTAWIVLDPSGAMLRYFKDSNGDNVVDLWCYYKNGLEVYRDIDADFDGKADQYRWFHTGGTRWGLDKDENGKIDSWKQISPYEVAEVAIEAIQKNDANLFNTLLLGSGDVKSLGLGSELEQQVTTSIREAESKFTQFAKSQSVINKQTRFLDFGAARPALVPAGTNGSTKDIEVYENAAALVENGGNPEQVYLGAVVKVDNTWRLLGLPQTGDASAVASLFNIPSADPLGSVAATNAPTEEMQTLMTELEKLDSNFSSDPKQQNADMKRRIEIMQELAKMSPAGNDREQWQRQLADMLSASVQTLQYDEAIDDLKKLAEQLKKDNASKELQAHVEFRRLWSDYIKAGSDPKADYTKVRDSWVESLKTFVNDYPNYTDTAEALLQLGMEQEFAGEEKDAIEWYGKLAKDFPKTDAGQKAQGAIQRIDSIGKVLPLSGNAIGGGKVDLTSYRRKYVLIHYWATWCEPCKEDIEQLKKLHAAYARQGFDIIGVNLDSNVKLAEQYLASNRTPWKHVYDEGGLDGRLANEMGVMTLPLMIFVDDEGKVANRNMHISQLEDELKRVIGKTPQMSRR</sequence>
<keyword evidence="3" id="KW-0732">Signal</keyword>
<evidence type="ECO:0000313" key="6">
    <source>
        <dbReference type="Proteomes" id="UP000315750"/>
    </source>
</evidence>
<reference evidence="5 6" key="1">
    <citation type="submission" date="2019-02" db="EMBL/GenBank/DDBJ databases">
        <title>Deep-cultivation of Planctomycetes and their phenomic and genomic characterization uncovers novel biology.</title>
        <authorList>
            <person name="Wiegand S."/>
            <person name="Jogler M."/>
            <person name="Boedeker C."/>
            <person name="Pinto D."/>
            <person name="Vollmers J."/>
            <person name="Rivas-Marin E."/>
            <person name="Kohn T."/>
            <person name="Peeters S.H."/>
            <person name="Heuer A."/>
            <person name="Rast P."/>
            <person name="Oberbeckmann S."/>
            <person name="Bunk B."/>
            <person name="Jeske O."/>
            <person name="Meyerdierks A."/>
            <person name="Storesund J.E."/>
            <person name="Kallscheuer N."/>
            <person name="Luecker S."/>
            <person name="Lage O.M."/>
            <person name="Pohl T."/>
            <person name="Merkel B.J."/>
            <person name="Hornburger P."/>
            <person name="Mueller R.-W."/>
            <person name="Bruemmer F."/>
            <person name="Labrenz M."/>
            <person name="Spormann A.M."/>
            <person name="Op den Camp H."/>
            <person name="Overmann J."/>
            <person name="Amann R."/>
            <person name="Jetten M.S.M."/>
            <person name="Mascher T."/>
            <person name="Medema M.H."/>
            <person name="Devos D.P."/>
            <person name="Kaster A.-K."/>
            <person name="Ovreas L."/>
            <person name="Rohde M."/>
            <person name="Galperin M.Y."/>
            <person name="Jogler C."/>
        </authorList>
    </citation>
    <scope>NUCLEOTIDE SEQUENCE [LARGE SCALE GENOMIC DNA]</scope>
    <source>
        <strain evidence="5 6">Pan181</strain>
    </source>
</reference>
<dbReference type="InterPro" id="IPR000866">
    <property type="entry name" value="AhpC/TSA"/>
</dbReference>
<dbReference type="GO" id="GO:0016209">
    <property type="term" value="F:antioxidant activity"/>
    <property type="evidence" value="ECO:0007669"/>
    <property type="project" value="InterPro"/>
</dbReference>
<dbReference type="InterPro" id="IPR050553">
    <property type="entry name" value="Thioredoxin_ResA/DsbE_sf"/>
</dbReference>
<dbReference type="KEGG" id="amuc:Pan181_23980"/>
<feature type="signal peptide" evidence="3">
    <location>
        <begin position="1"/>
        <end position="30"/>
    </location>
</feature>
<dbReference type="PANTHER" id="PTHR42852">
    <property type="entry name" value="THIOL:DISULFIDE INTERCHANGE PROTEIN DSBE"/>
    <property type="match status" value="1"/>
</dbReference>
<dbReference type="RefSeq" id="WP_145246937.1">
    <property type="nucleotide sequence ID" value="NZ_CP036278.1"/>
</dbReference>